<organism evidence="2 3">
    <name type="scientific">Trichuris muris</name>
    <name type="common">Mouse whipworm</name>
    <dbReference type="NCBI Taxonomy" id="70415"/>
    <lineage>
        <taxon>Eukaryota</taxon>
        <taxon>Metazoa</taxon>
        <taxon>Ecdysozoa</taxon>
        <taxon>Nematoda</taxon>
        <taxon>Enoplea</taxon>
        <taxon>Dorylaimia</taxon>
        <taxon>Trichinellida</taxon>
        <taxon>Trichuridae</taxon>
        <taxon>Trichuris</taxon>
    </lineage>
</organism>
<protein>
    <submittedName>
        <fullName evidence="3">Uncharacterized protein</fullName>
    </submittedName>
</protein>
<accession>A0A5S6QZ54</accession>
<keyword evidence="2" id="KW-1185">Reference proteome</keyword>
<dbReference type="Proteomes" id="UP000046395">
    <property type="component" value="Unassembled WGS sequence"/>
</dbReference>
<dbReference type="AlphaFoldDB" id="A0A5S6QZ54"/>
<evidence type="ECO:0000313" key="2">
    <source>
        <dbReference type="Proteomes" id="UP000046395"/>
    </source>
</evidence>
<dbReference type="WBParaSite" id="TMUE_3000012187.1">
    <property type="protein sequence ID" value="TMUE_3000012187.1"/>
    <property type="gene ID" value="WBGene00301492"/>
</dbReference>
<feature type="region of interest" description="Disordered" evidence="1">
    <location>
        <begin position="149"/>
        <end position="186"/>
    </location>
</feature>
<sequence length="222" mass="24041">MSSGGGGFKGPGGSRGPKKITCIRTALYLAPAACSVTHPPAGCQKVGQVINWQPDTFDRSRKMRPTSSEESLYEQVVVGRSRATPCVVESLQWRPKSKGAADQRPTTGRDGDWFSFSNVLESRQLFCLPLPSLARIGDTSSRRKINFQAPQGARSSTAIKVAHHQRRRKSPKGRPMARQAGPSGRIVRSGQLAAANVSAIRRGSMVIRSSDWTTPGQVEQLS</sequence>
<evidence type="ECO:0000313" key="3">
    <source>
        <dbReference type="WBParaSite" id="TMUE_3000012187.1"/>
    </source>
</evidence>
<feature type="compositionally biased region" description="Basic residues" evidence="1">
    <location>
        <begin position="161"/>
        <end position="172"/>
    </location>
</feature>
<evidence type="ECO:0000256" key="1">
    <source>
        <dbReference type="SAM" id="MobiDB-lite"/>
    </source>
</evidence>
<proteinExistence type="predicted"/>
<reference evidence="3" key="1">
    <citation type="submission" date="2019-12" db="UniProtKB">
        <authorList>
            <consortium name="WormBaseParasite"/>
        </authorList>
    </citation>
    <scope>IDENTIFICATION</scope>
</reference>
<name>A0A5S6QZ54_TRIMR</name>